<feature type="domain" description="Translocation and assembly module TamB C-terminal" evidence="6">
    <location>
        <begin position="1157"/>
        <end position="1431"/>
    </location>
</feature>
<dbReference type="STRING" id="84035.SAMN05660742_101153"/>
<proteinExistence type="predicted"/>
<evidence type="ECO:0000256" key="4">
    <source>
        <dbReference type="ARBA" id="ARBA00023136"/>
    </source>
</evidence>
<keyword evidence="8" id="KW-1185">Reference proteome</keyword>
<evidence type="ECO:0000256" key="3">
    <source>
        <dbReference type="ARBA" id="ARBA00022989"/>
    </source>
</evidence>
<gene>
    <name evidence="7" type="ORF">SAMN05660742_101153</name>
</gene>
<dbReference type="RefSeq" id="WP_091828382.1">
    <property type="nucleotide sequence ID" value="NZ_FNZK01000001.1"/>
</dbReference>
<protein>
    <submittedName>
        <fullName evidence="7">Translocation and assembly module TamB</fullName>
    </submittedName>
</protein>
<evidence type="ECO:0000256" key="2">
    <source>
        <dbReference type="ARBA" id="ARBA00022692"/>
    </source>
</evidence>
<dbReference type="GO" id="GO:0009306">
    <property type="term" value="P:protein secretion"/>
    <property type="evidence" value="ECO:0007669"/>
    <property type="project" value="InterPro"/>
</dbReference>
<evidence type="ECO:0000259" key="6">
    <source>
        <dbReference type="Pfam" id="PF04357"/>
    </source>
</evidence>
<organism evidence="7 8">
    <name type="scientific">Propionispira arboris</name>
    <dbReference type="NCBI Taxonomy" id="84035"/>
    <lineage>
        <taxon>Bacteria</taxon>
        <taxon>Bacillati</taxon>
        <taxon>Bacillota</taxon>
        <taxon>Negativicutes</taxon>
        <taxon>Selenomonadales</taxon>
        <taxon>Selenomonadaceae</taxon>
        <taxon>Propionispira</taxon>
    </lineage>
</organism>
<keyword evidence="2 5" id="KW-0812">Transmembrane</keyword>
<name>A0A1H6TQP2_9FIRM</name>
<dbReference type="Proteomes" id="UP000199662">
    <property type="component" value="Unassembled WGS sequence"/>
</dbReference>
<dbReference type="GO" id="GO:0005886">
    <property type="term" value="C:plasma membrane"/>
    <property type="evidence" value="ECO:0007669"/>
    <property type="project" value="InterPro"/>
</dbReference>
<dbReference type="EMBL" id="FNZK01000001">
    <property type="protein sequence ID" value="SEI82351.1"/>
    <property type="molecule type" value="Genomic_DNA"/>
</dbReference>
<reference evidence="7 8" key="1">
    <citation type="submission" date="2016-10" db="EMBL/GenBank/DDBJ databases">
        <authorList>
            <person name="de Groot N.N."/>
        </authorList>
    </citation>
    <scope>NUCLEOTIDE SEQUENCE [LARGE SCALE GENOMIC DNA]</scope>
    <source>
        <strain evidence="7 8">DSM 2179</strain>
    </source>
</reference>
<evidence type="ECO:0000313" key="8">
    <source>
        <dbReference type="Proteomes" id="UP000199662"/>
    </source>
</evidence>
<dbReference type="PANTHER" id="PTHR36985">
    <property type="entry name" value="TRANSLOCATION AND ASSEMBLY MODULE SUBUNIT TAMB"/>
    <property type="match status" value="1"/>
</dbReference>
<keyword evidence="3 5" id="KW-1133">Transmembrane helix</keyword>
<dbReference type="Pfam" id="PF04357">
    <property type="entry name" value="TamB"/>
    <property type="match status" value="1"/>
</dbReference>
<evidence type="ECO:0000256" key="5">
    <source>
        <dbReference type="SAM" id="Phobius"/>
    </source>
</evidence>
<keyword evidence="4 5" id="KW-0472">Membrane</keyword>
<comment type="subcellular location">
    <subcellularLocation>
        <location evidence="1">Membrane</location>
        <topology evidence="1">Single-pass membrane protein</topology>
    </subcellularLocation>
</comment>
<accession>A0A1H6TQP2</accession>
<feature type="transmembrane region" description="Helical" evidence="5">
    <location>
        <begin position="7"/>
        <end position="26"/>
    </location>
</feature>
<dbReference type="PANTHER" id="PTHR36985:SF1">
    <property type="entry name" value="TRANSLOCATION AND ASSEMBLY MODULE SUBUNIT TAMB"/>
    <property type="match status" value="1"/>
</dbReference>
<sequence length="1434" mass="154872">MRHKPFIIIGIITIFVVLVGFCGYWYSKSQSFMTTAGELVSQEAVKIVGTKLKFDQIQIDSFHSMTAGGITLYDKTGAVLVTADSMKVNFDPWLMFQAAPLKGIASVTVIKPNVLLEQNADGTWNYSDIISENQQTTHDFAGKVYIEDAMVTGKIDGKTLKLTEINGELNFASQPAVSFKAAFADETGHADVSGTLGGAHQAVSINGGDFDVENYTQFLPADLGITIKKGVLKSVNVTLLKVKNIDDYTVNGEVELSGGSVNAMNTDIEDINALLVFNEKDLLVFSNAVIADQKLALHGKVNMDGMDSYMNLIAESEKFDPSTVLPNIPFHGDVAFTMNIAGTLADPLADGQLKIKSAEAYGYHFENATAKVKFAKNVVFIDAFEGQVFGGNVTAQGQYDSGNETYNAHLKMENIDANQLQEFIPGVSGRITADVGISGEGSNLNQALVYGSASIQNGFYLNNPFQRMDASFYKTGDQITIDSLSLILPQGEIGASGTIKGQTLDLDFYGSKVDLTLLAKLNPEINASGTADFSGHVKGSFDDPKIRLDFSAVNGQLFYQPYQTLHGSAAGSLHGVFVKEFTMENNGQITHTAHGIVGFTGNRHLDLTIATQGARMEDLAALIAPGQTITGNIDNTVHLTGTLNDIEAVGSLHFYEGSYRGMLISGADGKYERKNGITTFKDFYITSPNVNLHLNGTADRDNHLDFDIRADDIHFDKLNLHMPYPVSGTAQFVGKLQGTIDSPVFNGLLQSSELSLNGQDLTDINGHIEYSNEIINLTSFTFHQSGGTFALQGSTNLNTSTLQGKLTVENADLAAILAMVNLKNEWVDGKLNGTIDLGGTVDNPHVRLLGSMGSGTLKGYPLSNISLDIELENRVATIHKFYGEQGLGILRAAGTIDLDGPIDAQLSAQRIDAALLMHLMGSQLPATGALDLEAQFSGTVGNPEANVSIDIEGGGLGVATFDAMKGLFNLKNGIVNVNQLLIQKGQYKASAYGMVPLVALTSKPWEMPDPNQQMNLKISLDQADLSILPFLTTQVEWAMGPTKGGVTITGTVAHPFINGSIVIPNGAMKFKGIGKPVQNIEADFEFINDKLNVKKFSGVMGKGSYDLSGSTLITGGGLANYDFTLNLNQLDLDSAVYKGPLTGQLTLSTGERFGRQMPKIAGNIDLADCTINIPAMPNGTTELPPAILDISVNLGKRVHLYNSFLYDLMLQGQAKFAGTTVHPQTSGEISAIRGTVSYLKTSFKVHEASAYFNQVNSLLPSIHLEADTKLDRTKVYLVVDGPAETMSVKLSSDPSMSETEILQLLTLRSNYQSHGTDNNLGKDQLANILDVGLQMSFLSEVEATLRNALSVDEFKVVRDTLSSTESNNTANREIYNVEIGKYLSDKFMLKYTTGITRNLYKIGIQYDLNNRISLTSDVNQDNNYSVGIEARIKF</sequence>
<evidence type="ECO:0000256" key="1">
    <source>
        <dbReference type="ARBA" id="ARBA00004167"/>
    </source>
</evidence>
<evidence type="ECO:0000313" key="7">
    <source>
        <dbReference type="EMBL" id="SEI82351.1"/>
    </source>
</evidence>
<dbReference type="InterPro" id="IPR007452">
    <property type="entry name" value="TamB_C"/>
</dbReference>